<sequence>MAFNADTSHLALTTQLLLRAMELKRTRPNPILTEHDYSNAHAAILAGTIDISTPLSLPSASPVGHSTSQRLIMKKWWSAVDYQNCCAMTLVELRIEYDYLLKHSLDLEEEEEDEARTIAFMQEQEREEIERLIREEVHQEWLENERLKWEEDERQEIELQRRAKEFPGSIPGLGQIDVPGGLFERAAAIQRKMEELAAEAALIQEKLDIIAAIELATGEVMPESDIELSIAELSTQRLRAEANQRRRARLEEARLPPTTPDPPTPEPTHLCMMDSPPIAQYAFIAEELLTESDSMYTHTKDIVDEIRDMCNARSIATESVTACKRYTKEKFAKNMVPLASQQTSLIVSPENYMWETLMHDVVERIGLGFRIEMATPEALEEKQLLDVMGSWNVFLLLK</sequence>
<proteinExistence type="predicted"/>
<name>A0A9P4NM67_9PEZI</name>
<feature type="compositionally biased region" description="Basic and acidic residues" evidence="1">
    <location>
        <begin position="242"/>
        <end position="254"/>
    </location>
</feature>
<dbReference type="Proteomes" id="UP000800235">
    <property type="component" value="Unassembled WGS sequence"/>
</dbReference>
<dbReference type="AlphaFoldDB" id="A0A9P4NM67"/>
<protein>
    <submittedName>
        <fullName evidence="2">Uncharacterized protein</fullName>
    </submittedName>
</protein>
<comment type="caution">
    <text evidence="2">The sequence shown here is derived from an EMBL/GenBank/DDBJ whole genome shotgun (WGS) entry which is preliminary data.</text>
</comment>
<keyword evidence="3" id="KW-1185">Reference proteome</keyword>
<feature type="region of interest" description="Disordered" evidence="1">
    <location>
        <begin position="242"/>
        <end position="266"/>
    </location>
</feature>
<evidence type="ECO:0000256" key="1">
    <source>
        <dbReference type="SAM" id="MobiDB-lite"/>
    </source>
</evidence>
<organism evidence="2 3">
    <name type="scientific">Tothia fuscella</name>
    <dbReference type="NCBI Taxonomy" id="1048955"/>
    <lineage>
        <taxon>Eukaryota</taxon>
        <taxon>Fungi</taxon>
        <taxon>Dikarya</taxon>
        <taxon>Ascomycota</taxon>
        <taxon>Pezizomycotina</taxon>
        <taxon>Dothideomycetes</taxon>
        <taxon>Pleosporomycetidae</taxon>
        <taxon>Venturiales</taxon>
        <taxon>Cylindrosympodiaceae</taxon>
        <taxon>Tothia</taxon>
    </lineage>
</organism>
<reference evidence="2" key="1">
    <citation type="journal article" date="2020" name="Stud. Mycol.">
        <title>101 Dothideomycetes genomes: a test case for predicting lifestyles and emergence of pathogens.</title>
        <authorList>
            <person name="Haridas S."/>
            <person name="Albert R."/>
            <person name="Binder M."/>
            <person name="Bloem J."/>
            <person name="Labutti K."/>
            <person name="Salamov A."/>
            <person name="Andreopoulos B."/>
            <person name="Baker S."/>
            <person name="Barry K."/>
            <person name="Bills G."/>
            <person name="Bluhm B."/>
            <person name="Cannon C."/>
            <person name="Castanera R."/>
            <person name="Culley D."/>
            <person name="Daum C."/>
            <person name="Ezra D."/>
            <person name="Gonzalez J."/>
            <person name="Henrissat B."/>
            <person name="Kuo A."/>
            <person name="Liang C."/>
            <person name="Lipzen A."/>
            <person name="Lutzoni F."/>
            <person name="Magnuson J."/>
            <person name="Mondo S."/>
            <person name="Nolan M."/>
            <person name="Ohm R."/>
            <person name="Pangilinan J."/>
            <person name="Park H.-J."/>
            <person name="Ramirez L."/>
            <person name="Alfaro M."/>
            <person name="Sun H."/>
            <person name="Tritt A."/>
            <person name="Yoshinaga Y."/>
            <person name="Zwiers L.-H."/>
            <person name="Turgeon B."/>
            <person name="Goodwin S."/>
            <person name="Spatafora J."/>
            <person name="Crous P."/>
            <person name="Grigoriev I."/>
        </authorList>
    </citation>
    <scope>NUCLEOTIDE SEQUENCE</scope>
    <source>
        <strain evidence="2">CBS 130266</strain>
    </source>
</reference>
<gene>
    <name evidence="2" type="ORF">EJ08DRAFT_699882</name>
</gene>
<evidence type="ECO:0000313" key="3">
    <source>
        <dbReference type="Proteomes" id="UP000800235"/>
    </source>
</evidence>
<feature type="compositionally biased region" description="Pro residues" evidence="1">
    <location>
        <begin position="257"/>
        <end position="266"/>
    </location>
</feature>
<accession>A0A9P4NM67</accession>
<evidence type="ECO:0000313" key="2">
    <source>
        <dbReference type="EMBL" id="KAF2426587.1"/>
    </source>
</evidence>
<dbReference type="EMBL" id="MU007063">
    <property type="protein sequence ID" value="KAF2426587.1"/>
    <property type="molecule type" value="Genomic_DNA"/>
</dbReference>